<reference evidence="4 5" key="2">
    <citation type="journal article" date="2020" name="Int. J. Syst. Evol. Microbiol.">
        <title>Description and complete genome sequences of Bradyrhizobium symbiodeficiens sp. nov., a non-symbiotic bacterium associated with legumes native to Canada.</title>
        <authorList>
            <person name="Bromfield E.S.P."/>
            <person name="Cloutier S."/>
            <person name="Nguyen H.D.T."/>
        </authorList>
    </citation>
    <scope>NUCLEOTIDE SEQUENCE [LARGE SCALE GENOMIC DNA]</scope>
    <source>
        <strain evidence="4 5">65S1MB</strain>
    </source>
</reference>
<reference evidence="5" key="1">
    <citation type="submission" date="2019-06" db="EMBL/GenBank/DDBJ databases">
        <title>Whole-Genome Sequence of Bradyrhizobium sp. 3 Strain 65S1MB.</title>
        <authorList>
            <person name="Bromfield E.S.P."/>
            <person name="Cloutier S."/>
            <person name="Nguyen H.D.T."/>
        </authorList>
    </citation>
    <scope>NUCLEOTIDE SEQUENCE [LARGE SCALE GENOMIC DNA]</scope>
    <source>
        <strain evidence="5">65S1MB</strain>
    </source>
</reference>
<dbReference type="SUPFAM" id="SSF53850">
    <property type="entry name" value="Periplasmic binding protein-like II"/>
    <property type="match status" value="1"/>
</dbReference>
<dbReference type="RefSeq" id="WP_140480261.1">
    <property type="nucleotide sequence ID" value="NZ_CP041090.2"/>
</dbReference>
<dbReference type="PROSITE" id="PS51318">
    <property type="entry name" value="TAT"/>
    <property type="match status" value="1"/>
</dbReference>
<protein>
    <submittedName>
        <fullName evidence="4">Extracellular solute-binding protein</fullName>
    </submittedName>
</protein>
<dbReference type="InterPro" id="IPR006059">
    <property type="entry name" value="SBP"/>
</dbReference>
<organism evidence="4 5">
    <name type="scientific">Bradyrhizobium symbiodeficiens</name>
    <dbReference type="NCBI Taxonomy" id="1404367"/>
    <lineage>
        <taxon>Bacteria</taxon>
        <taxon>Pseudomonadati</taxon>
        <taxon>Pseudomonadota</taxon>
        <taxon>Alphaproteobacteria</taxon>
        <taxon>Hyphomicrobiales</taxon>
        <taxon>Nitrobacteraceae</taxon>
        <taxon>Bradyrhizobium</taxon>
    </lineage>
</organism>
<dbReference type="PANTHER" id="PTHR43649:SF12">
    <property type="entry name" value="DIACETYLCHITOBIOSE BINDING PROTEIN DASA"/>
    <property type="match status" value="1"/>
</dbReference>
<dbReference type="Proteomes" id="UP000319298">
    <property type="component" value="Chromosome"/>
</dbReference>
<gene>
    <name evidence="4" type="ORF">FJN17_15315</name>
</gene>
<dbReference type="PANTHER" id="PTHR43649">
    <property type="entry name" value="ARABINOSE-BINDING PROTEIN-RELATED"/>
    <property type="match status" value="1"/>
</dbReference>
<evidence type="ECO:0000313" key="4">
    <source>
        <dbReference type="EMBL" id="QDF38813.1"/>
    </source>
</evidence>
<evidence type="ECO:0000313" key="5">
    <source>
        <dbReference type="Proteomes" id="UP000319298"/>
    </source>
</evidence>
<keyword evidence="3" id="KW-0574">Periplasm</keyword>
<dbReference type="EMBL" id="CP041090">
    <property type="protein sequence ID" value="QDF38813.1"/>
    <property type="molecule type" value="Genomic_DNA"/>
</dbReference>
<evidence type="ECO:0000256" key="3">
    <source>
        <dbReference type="ARBA" id="ARBA00022764"/>
    </source>
</evidence>
<dbReference type="InterPro" id="IPR050490">
    <property type="entry name" value="Bact_solute-bd_prot1"/>
</dbReference>
<comment type="similarity">
    <text evidence="2">Belongs to the bacterial solute-binding protein 1 family.</text>
</comment>
<comment type="subcellular location">
    <subcellularLocation>
        <location evidence="1">Periplasm</location>
    </subcellularLocation>
</comment>
<proteinExistence type="inferred from homology"/>
<sequence length="476" mass="53159">MGGALHKGAQQIVAHENLVVHKMHQLCSKMHFYHRAISLGCNDRDQKPKNKGGEMKKSSSITRRHLLKSGSAAAAATAITSWTPHIARAAPPVQVLSSRYPALEYYADRIRKAVPGFPVEMQMMPFDKSLELITIALSSKSQSVDMVYATESTFRTFAKNGWIRPLDDLWAKYKQEFNLDDVAESVLDLFRYNGKLYVMPFTTLEMFFFYRKDLFDQAGKQPPQTIAEYHSLAKQFNTPMRAGTIKCLKTGDSVLNESHWYISALGEGWFDADFKPIFHHDKGIQAIEALKEVTAYAQPGYTAAANDECMIALQQDLAAMGPQWTSRALAMDDPNKSRVVGKFEWVPLPQGGGKISMDGYCISSFSKQSPDDLFRILATATSEESMRGAASLMVPPRKALLNDPELKAKYRYYPAALVALQTGKPVPLIPEWYAVGDSISRRIVQGITGQTSVKEALQTAAQEAEVFLRDRGYYRG</sequence>
<keyword evidence="5" id="KW-1185">Reference proteome</keyword>
<evidence type="ECO:0000256" key="2">
    <source>
        <dbReference type="ARBA" id="ARBA00008520"/>
    </source>
</evidence>
<name>A0ABX5W723_9BRAD</name>
<evidence type="ECO:0000256" key="1">
    <source>
        <dbReference type="ARBA" id="ARBA00004418"/>
    </source>
</evidence>
<accession>A0ABX5W723</accession>
<dbReference type="Pfam" id="PF01547">
    <property type="entry name" value="SBP_bac_1"/>
    <property type="match status" value="1"/>
</dbReference>
<dbReference type="Gene3D" id="3.40.190.10">
    <property type="entry name" value="Periplasmic binding protein-like II"/>
    <property type="match status" value="2"/>
</dbReference>
<dbReference type="InterPro" id="IPR006311">
    <property type="entry name" value="TAT_signal"/>
</dbReference>